<dbReference type="EMBL" id="JASPKZ010006441">
    <property type="protein sequence ID" value="KAJ9587404.1"/>
    <property type="molecule type" value="Genomic_DNA"/>
</dbReference>
<feature type="non-terminal residue" evidence="1">
    <location>
        <position position="141"/>
    </location>
</feature>
<keyword evidence="2" id="KW-1185">Reference proteome</keyword>
<comment type="caution">
    <text evidence="1">The sequence shown here is derived from an EMBL/GenBank/DDBJ whole genome shotgun (WGS) entry which is preliminary data.</text>
</comment>
<dbReference type="AlphaFoldDB" id="A0AAD7ZV09"/>
<dbReference type="Proteomes" id="UP001233999">
    <property type="component" value="Unassembled WGS sequence"/>
</dbReference>
<organism evidence="1 2">
    <name type="scientific">Diploptera punctata</name>
    <name type="common">Pacific beetle cockroach</name>
    <dbReference type="NCBI Taxonomy" id="6984"/>
    <lineage>
        <taxon>Eukaryota</taxon>
        <taxon>Metazoa</taxon>
        <taxon>Ecdysozoa</taxon>
        <taxon>Arthropoda</taxon>
        <taxon>Hexapoda</taxon>
        <taxon>Insecta</taxon>
        <taxon>Pterygota</taxon>
        <taxon>Neoptera</taxon>
        <taxon>Polyneoptera</taxon>
        <taxon>Dictyoptera</taxon>
        <taxon>Blattodea</taxon>
        <taxon>Blaberoidea</taxon>
        <taxon>Blaberidae</taxon>
        <taxon>Diplopterinae</taxon>
        <taxon>Diploptera</taxon>
    </lineage>
</organism>
<accession>A0AAD7ZV09</accession>
<protein>
    <submittedName>
        <fullName evidence="1">Uncharacterized protein</fullName>
    </submittedName>
</protein>
<evidence type="ECO:0000313" key="1">
    <source>
        <dbReference type="EMBL" id="KAJ9587404.1"/>
    </source>
</evidence>
<feature type="non-terminal residue" evidence="1">
    <location>
        <position position="1"/>
    </location>
</feature>
<reference evidence="1" key="2">
    <citation type="submission" date="2023-05" db="EMBL/GenBank/DDBJ databases">
        <authorList>
            <person name="Fouks B."/>
        </authorList>
    </citation>
    <scope>NUCLEOTIDE SEQUENCE</scope>
    <source>
        <strain evidence="1">Stay&amp;Tobe</strain>
        <tissue evidence="1">Testes</tissue>
    </source>
</reference>
<sequence length="141" mass="16082">QSLRFARTAIATNIFTNMFVKNLYFAPEINMTYKMVSNLSTKLIKITRTSIGSVPTLEVSVVTMLVSDSEIGGFNPGRDKWISRTMGWRKQGEVRTCMSAGTKKESFCSFLRVLIYNFKYISINKTIFPMTFLDKTAPTRH</sequence>
<name>A0AAD7ZV09_DIPPU</name>
<reference evidence="1" key="1">
    <citation type="journal article" date="2023" name="IScience">
        <title>Live-bearing cockroach genome reveals convergent evolutionary mechanisms linked to viviparity in insects and beyond.</title>
        <authorList>
            <person name="Fouks B."/>
            <person name="Harrison M.C."/>
            <person name="Mikhailova A.A."/>
            <person name="Marchal E."/>
            <person name="English S."/>
            <person name="Carruthers M."/>
            <person name="Jennings E.C."/>
            <person name="Chiamaka E.L."/>
            <person name="Frigard R.A."/>
            <person name="Pippel M."/>
            <person name="Attardo G.M."/>
            <person name="Benoit J.B."/>
            <person name="Bornberg-Bauer E."/>
            <person name="Tobe S.S."/>
        </authorList>
    </citation>
    <scope>NUCLEOTIDE SEQUENCE</scope>
    <source>
        <strain evidence="1">Stay&amp;Tobe</strain>
    </source>
</reference>
<gene>
    <name evidence="1" type="ORF">L9F63_019079</name>
</gene>
<evidence type="ECO:0000313" key="2">
    <source>
        <dbReference type="Proteomes" id="UP001233999"/>
    </source>
</evidence>
<proteinExistence type="predicted"/>